<evidence type="ECO:0000313" key="12">
    <source>
        <dbReference type="EMBL" id="OCF35576.1"/>
    </source>
</evidence>
<name>A0A1B9GX22_9TREE</name>
<accession>A0A1B9GX22</accession>
<reference evidence="13" key="2">
    <citation type="submission" date="2013-12" db="EMBL/GenBank/DDBJ databases">
        <title>Evolution of pathogenesis and genome organization in the Tremellales.</title>
        <authorList>
            <person name="Cuomo C."/>
            <person name="Litvintseva A."/>
            <person name="Heitman J."/>
            <person name="Chen Y."/>
            <person name="Sun S."/>
            <person name="Springer D."/>
            <person name="Dromer F."/>
            <person name="Young S."/>
            <person name="Zeng Q."/>
            <person name="Chapman S."/>
            <person name="Gujja S."/>
            <person name="Saif S."/>
            <person name="Birren B."/>
        </authorList>
    </citation>
    <scope>NUCLEOTIDE SEQUENCE [LARGE SCALE GENOMIC DNA]</scope>
    <source>
        <strain evidence="13">BCC8398</strain>
    </source>
</reference>
<evidence type="ECO:0000259" key="11">
    <source>
        <dbReference type="PROSITE" id="PS50192"/>
    </source>
</evidence>
<protein>
    <submittedName>
        <fullName evidence="12">Syntaxin 18</fullName>
    </submittedName>
</protein>
<dbReference type="AlphaFoldDB" id="A0A1B9GX22"/>
<dbReference type="SMART" id="SM00397">
    <property type="entry name" value="t_SNARE"/>
    <property type="match status" value="1"/>
</dbReference>
<keyword evidence="6 10" id="KW-1133">Transmembrane helix</keyword>
<dbReference type="FunFam" id="1.20.5.110:FF:000069">
    <property type="entry name" value="Related to syntaxin 18"/>
    <property type="match status" value="1"/>
</dbReference>
<evidence type="ECO:0000256" key="5">
    <source>
        <dbReference type="ARBA" id="ARBA00022927"/>
    </source>
</evidence>
<dbReference type="GO" id="GO:0006890">
    <property type="term" value="P:retrograde vesicle-mediated transport, Golgi to endoplasmic reticulum"/>
    <property type="evidence" value="ECO:0007669"/>
    <property type="project" value="TreeGrafter"/>
</dbReference>
<dbReference type="GO" id="GO:0031201">
    <property type="term" value="C:SNARE complex"/>
    <property type="evidence" value="ECO:0007669"/>
    <property type="project" value="TreeGrafter"/>
</dbReference>
<organism evidence="12 13">
    <name type="scientific">Kwoniella heveanensis BCC8398</name>
    <dbReference type="NCBI Taxonomy" id="1296120"/>
    <lineage>
        <taxon>Eukaryota</taxon>
        <taxon>Fungi</taxon>
        <taxon>Dikarya</taxon>
        <taxon>Basidiomycota</taxon>
        <taxon>Agaricomycotina</taxon>
        <taxon>Tremellomycetes</taxon>
        <taxon>Tremellales</taxon>
        <taxon>Cryptococcaceae</taxon>
        <taxon>Kwoniella</taxon>
    </lineage>
</organism>
<feature type="transmembrane region" description="Helical" evidence="10">
    <location>
        <begin position="425"/>
        <end position="445"/>
    </location>
</feature>
<gene>
    <name evidence="12" type="ORF">I316_02631</name>
</gene>
<dbReference type="InterPro" id="IPR019529">
    <property type="entry name" value="Syntaxin-18_N"/>
</dbReference>
<sequence length="446" mass="48728">MPPHDQTGVFHSILDDHLASSSSSGQSNGNATSKRPKSPFEARVGAGASRSPSRSRKGKEVQKEEEEFLKEAYRIHAHLASLTHLLKTVRKAYLSTIEPPPLSRRAPRDRTNPYASSSSSSDPNVQEDGAAEGEWRKWEKVKYLTDKERDEIDLRARMILRRCKDRVGVLELSEQARKSKAPSSSSHTQQTLLSFLPSLLASEEQTNLSRIYPPIITAHRASVLWYLNTYLSKLTSTLSDLQEERYKRREERGRSLGAGASLELASIGAKKDISGGLQSGGRRIPDGMIVDVHDPAFSLHGGSATDPHLGAKGSAAVNGSGTGIGIIDASAGPVEAQLTPAQIQQFESENNVLLDQMSSTLSSVLSAESSLLEISQLQSELIQHLSSQNEMIDQLYEDAIGSLGSLGDANEQLKKARERGKESRLFLIVFLLGASLGLLFLDWYAK</sequence>
<evidence type="ECO:0000256" key="1">
    <source>
        <dbReference type="ARBA" id="ARBA00004211"/>
    </source>
</evidence>
<feature type="region of interest" description="Disordered" evidence="9">
    <location>
        <begin position="1"/>
        <end position="65"/>
    </location>
</feature>
<evidence type="ECO:0000256" key="10">
    <source>
        <dbReference type="SAM" id="Phobius"/>
    </source>
</evidence>
<evidence type="ECO:0000313" key="13">
    <source>
        <dbReference type="Proteomes" id="UP000092666"/>
    </source>
</evidence>
<dbReference type="Pfam" id="PF10496">
    <property type="entry name" value="Syntaxin-18_N"/>
    <property type="match status" value="1"/>
</dbReference>
<keyword evidence="7" id="KW-0175">Coiled coil</keyword>
<evidence type="ECO:0000256" key="4">
    <source>
        <dbReference type="ARBA" id="ARBA00022692"/>
    </source>
</evidence>
<keyword evidence="3" id="KW-0813">Transport</keyword>
<evidence type="ECO:0000256" key="9">
    <source>
        <dbReference type="SAM" id="MobiDB-lite"/>
    </source>
</evidence>
<comment type="subcellular location">
    <subcellularLocation>
        <location evidence="1">Membrane</location>
        <topology evidence="1">Single-pass type IV membrane protein</topology>
    </subcellularLocation>
</comment>
<reference evidence="12 13" key="1">
    <citation type="submission" date="2013-07" db="EMBL/GenBank/DDBJ databases">
        <title>The Genome Sequence of Cryptococcus heveanensis BCC8398.</title>
        <authorList>
            <consortium name="The Broad Institute Genome Sequencing Platform"/>
            <person name="Cuomo C."/>
            <person name="Litvintseva A."/>
            <person name="Chen Y."/>
            <person name="Heitman J."/>
            <person name="Sun S."/>
            <person name="Springer D."/>
            <person name="Dromer F."/>
            <person name="Young S.K."/>
            <person name="Zeng Q."/>
            <person name="Gargeya S."/>
            <person name="Fitzgerald M."/>
            <person name="Abouelleil A."/>
            <person name="Alvarado L."/>
            <person name="Berlin A.M."/>
            <person name="Chapman S.B."/>
            <person name="Dewar J."/>
            <person name="Goldberg J."/>
            <person name="Griggs A."/>
            <person name="Gujja S."/>
            <person name="Hansen M."/>
            <person name="Howarth C."/>
            <person name="Imamovic A."/>
            <person name="Larimer J."/>
            <person name="McCowan C."/>
            <person name="Murphy C."/>
            <person name="Pearson M."/>
            <person name="Priest M."/>
            <person name="Roberts A."/>
            <person name="Saif S."/>
            <person name="Shea T."/>
            <person name="Sykes S."/>
            <person name="Wortman J."/>
            <person name="Nusbaum C."/>
            <person name="Birren B."/>
        </authorList>
    </citation>
    <scope>NUCLEOTIDE SEQUENCE [LARGE SCALE GENOMIC DNA]</scope>
    <source>
        <strain evidence="12 13">BCC8398</strain>
    </source>
</reference>
<dbReference type="GO" id="GO:0015031">
    <property type="term" value="P:protein transport"/>
    <property type="evidence" value="ECO:0007669"/>
    <property type="project" value="UniProtKB-KW"/>
</dbReference>
<dbReference type="EMBL" id="KI669498">
    <property type="protein sequence ID" value="OCF35576.1"/>
    <property type="molecule type" value="Genomic_DNA"/>
</dbReference>
<dbReference type="PANTHER" id="PTHR15959:SF0">
    <property type="entry name" value="SYNTAXIN-18"/>
    <property type="match status" value="1"/>
</dbReference>
<dbReference type="STRING" id="1296120.A0A1B9GX22"/>
<comment type="similarity">
    <text evidence="2">Belongs to the syntaxin family.</text>
</comment>
<evidence type="ECO:0000256" key="6">
    <source>
        <dbReference type="ARBA" id="ARBA00022989"/>
    </source>
</evidence>
<feature type="region of interest" description="Disordered" evidence="9">
    <location>
        <begin position="99"/>
        <end position="131"/>
    </location>
</feature>
<dbReference type="PANTHER" id="PTHR15959">
    <property type="entry name" value="SYNTAXIN-18"/>
    <property type="match status" value="1"/>
</dbReference>
<evidence type="ECO:0000256" key="2">
    <source>
        <dbReference type="ARBA" id="ARBA00009063"/>
    </source>
</evidence>
<dbReference type="Proteomes" id="UP000092666">
    <property type="component" value="Unassembled WGS sequence"/>
</dbReference>
<feature type="compositionally biased region" description="Low complexity" evidence="9">
    <location>
        <begin position="19"/>
        <end position="33"/>
    </location>
</feature>
<evidence type="ECO:0000256" key="7">
    <source>
        <dbReference type="ARBA" id="ARBA00023054"/>
    </source>
</evidence>
<keyword evidence="8 10" id="KW-0472">Membrane</keyword>
<keyword evidence="13" id="KW-1185">Reference proteome</keyword>
<feature type="compositionally biased region" description="Low complexity" evidence="9">
    <location>
        <begin position="42"/>
        <end position="52"/>
    </location>
</feature>
<keyword evidence="5" id="KW-0653">Protein transport</keyword>
<proteinExistence type="inferred from homology"/>
<feature type="domain" description="T-SNARE coiled-coil homology" evidence="11">
    <location>
        <begin position="354"/>
        <end position="416"/>
    </location>
</feature>
<evidence type="ECO:0000256" key="8">
    <source>
        <dbReference type="ARBA" id="ARBA00023136"/>
    </source>
</evidence>
<evidence type="ECO:0000256" key="3">
    <source>
        <dbReference type="ARBA" id="ARBA00022448"/>
    </source>
</evidence>
<dbReference type="Gene3D" id="1.20.5.110">
    <property type="match status" value="1"/>
</dbReference>
<dbReference type="InterPro" id="IPR000727">
    <property type="entry name" value="T_SNARE_dom"/>
</dbReference>
<dbReference type="OrthoDB" id="342981at2759"/>
<dbReference type="GO" id="GO:0005783">
    <property type="term" value="C:endoplasmic reticulum"/>
    <property type="evidence" value="ECO:0007669"/>
    <property type="project" value="TreeGrafter"/>
</dbReference>
<dbReference type="PROSITE" id="PS50192">
    <property type="entry name" value="T_SNARE"/>
    <property type="match status" value="1"/>
</dbReference>
<keyword evidence="4 10" id="KW-0812">Transmembrane</keyword>